<feature type="transmembrane region" description="Helical" evidence="2">
    <location>
        <begin position="28"/>
        <end position="46"/>
    </location>
</feature>
<protein>
    <submittedName>
        <fullName evidence="4">Carbohydrate-binding protein</fullName>
    </submittedName>
</protein>
<dbReference type="SUPFAM" id="SSF51055">
    <property type="entry name" value="Carbohydrate binding domain"/>
    <property type="match status" value="2"/>
</dbReference>
<keyword evidence="2" id="KW-0472">Membrane</keyword>
<dbReference type="Gene3D" id="2.10.10.20">
    <property type="entry name" value="Carbohydrate-binding module superfamily 5/12"/>
    <property type="match status" value="2"/>
</dbReference>
<evidence type="ECO:0000313" key="4">
    <source>
        <dbReference type="EMBL" id="MEF2253918.1"/>
    </source>
</evidence>
<dbReference type="CDD" id="cd06543">
    <property type="entry name" value="GH18_PF-ChiA-like"/>
    <property type="match status" value="1"/>
</dbReference>
<evidence type="ECO:0000256" key="2">
    <source>
        <dbReference type="SAM" id="Phobius"/>
    </source>
</evidence>
<comment type="caution">
    <text evidence="4">The sequence shown here is derived from an EMBL/GenBank/DDBJ whole genome shotgun (WGS) entry which is preliminary data.</text>
</comment>
<dbReference type="RefSeq" id="WP_331790596.1">
    <property type="nucleotide sequence ID" value="NZ_BAAAUO010000003.1"/>
</dbReference>
<keyword evidence="5" id="KW-1185">Reference proteome</keyword>
<sequence>MTGETASSAQERRATGPHAGKRLSPWRVMLGILIAAAAGVAIWFGFHTVTDRVVIDPNQPWFAAYVDTTLTPAYAFESPASAADEDVVLGFVVASEEPTCEPSWGGAYTLDQAARDLDLDRRIARLRQQGGDVVVSFGGRDNTELAAACPDAESLAAAYRAVIDRYDLTIIDLDVEGDALQDTAVGARRAEALRILQSERDADDPLTVWLTLPVTPSGLDAAGEAVAAQVIDAGVQLGGINAMTMDYGVDLDGRTMGDAAISAVTGVRDQLVDMLRDTDEPLSSAAAWARIGATPMIGQNDVVDEVFTMDDAAQLNQFALDVGLGRVSMWSANRDRSCGDNYADVRIVSNYCSGVDQGQESFAVTLGDGLTDTGTAGSHTPVPLPSASATDDPATSPYPIWNADTRYLAGSKIVWHGMVYEAKWWTRGDVPDDPMVSGAESPWDLVGPVLPGETPYVVPMLPPGTYPDWSGDTVYHEGDRVLYDGVPFEAKWWTQGDSPAAASDDPDGSPWIPLTAAQIEQIAGSG</sequence>
<proteinExistence type="predicted"/>
<dbReference type="PANTHER" id="PTHR42976:SF1">
    <property type="entry name" value="GH18 DOMAIN-CONTAINING PROTEIN-RELATED"/>
    <property type="match status" value="1"/>
</dbReference>
<keyword evidence="1" id="KW-0378">Hydrolase</keyword>
<dbReference type="InterPro" id="IPR036573">
    <property type="entry name" value="CBM_sf_5/12"/>
</dbReference>
<dbReference type="PANTHER" id="PTHR42976">
    <property type="entry name" value="BIFUNCTIONAL CHITINASE/LYSOZYME-RELATED"/>
    <property type="match status" value="1"/>
</dbReference>
<dbReference type="Pfam" id="PF02839">
    <property type="entry name" value="CBM_5_12"/>
    <property type="match status" value="2"/>
</dbReference>
<organism evidence="4 5">
    <name type="scientific">Microbacterium schleiferi</name>
    <dbReference type="NCBI Taxonomy" id="69362"/>
    <lineage>
        <taxon>Bacteria</taxon>
        <taxon>Bacillati</taxon>
        <taxon>Actinomycetota</taxon>
        <taxon>Actinomycetes</taxon>
        <taxon>Micrococcales</taxon>
        <taxon>Microbacteriaceae</taxon>
        <taxon>Microbacterium</taxon>
    </lineage>
</organism>
<dbReference type="CDD" id="cd12215">
    <property type="entry name" value="ChiC_BD"/>
    <property type="match status" value="2"/>
</dbReference>
<dbReference type="Proteomes" id="UP001351900">
    <property type="component" value="Unassembled WGS sequence"/>
</dbReference>
<evidence type="ECO:0000259" key="3">
    <source>
        <dbReference type="SMART" id="SM00495"/>
    </source>
</evidence>
<dbReference type="SUPFAM" id="SSF51445">
    <property type="entry name" value="(Trans)glycosidases"/>
    <property type="match status" value="1"/>
</dbReference>
<accession>A0ABU7V3S9</accession>
<dbReference type="InterPro" id="IPR017853">
    <property type="entry name" value="GH"/>
</dbReference>
<gene>
    <name evidence="4" type="ORF">V2V91_02045</name>
</gene>
<reference evidence="4 5" key="1">
    <citation type="submission" date="2024-01" db="EMBL/GenBank/DDBJ databases">
        <title>the genome sequence of strain Microbacterium schleiferi NBRC 15075.</title>
        <authorList>
            <person name="Ding Y."/>
            <person name="Zhang G."/>
        </authorList>
    </citation>
    <scope>NUCLEOTIDE SEQUENCE [LARGE SCALE GENOMIC DNA]</scope>
    <source>
        <strain evidence="4 5">NBRC 15075</strain>
    </source>
</reference>
<name>A0ABU7V3S9_9MICO</name>
<dbReference type="EMBL" id="JAZHOV010000001">
    <property type="protein sequence ID" value="MEF2253918.1"/>
    <property type="molecule type" value="Genomic_DNA"/>
</dbReference>
<dbReference type="InterPro" id="IPR052750">
    <property type="entry name" value="GH18_Chitinase"/>
</dbReference>
<evidence type="ECO:0000313" key="5">
    <source>
        <dbReference type="Proteomes" id="UP001351900"/>
    </source>
</evidence>
<feature type="domain" description="Chitin-binding type-3" evidence="3">
    <location>
        <begin position="466"/>
        <end position="514"/>
    </location>
</feature>
<evidence type="ECO:0000256" key="1">
    <source>
        <dbReference type="ARBA" id="ARBA00022801"/>
    </source>
</evidence>
<dbReference type="InterPro" id="IPR003610">
    <property type="entry name" value="CBM5/12"/>
</dbReference>
<keyword evidence="2" id="KW-0812">Transmembrane</keyword>
<dbReference type="Gene3D" id="3.20.20.80">
    <property type="entry name" value="Glycosidases"/>
    <property type="match status" value="1"/>
</dbReference>
<keyword evidence="2" id="KW-1133">Transmembrane helix</keyword>
<feature type="domain" description="Chitin-binding type-3" evidence="3">
    <location>
        <begin position="398"/>
        <end position="446"/>
    </location>
</feature>
<dbReference type="SMART" id="SM00495">
    <property type="entry name" value="ChtBD3"/>
    <property type="match status" value="2"/>
</dbReference>